<protein>
    <submittedName>
        <fullName evidence="2">IS5/IS1182 family transposase</fullName>
    </submittedName>
</protein>
<feature type="domain" description="Transposase IS4-like" evidence="1">
    <location>
        <begin position="26"/>
        <end position="103"/>
    </location>
</feature>
<dbReference type="Pfam" id="PF01609">
    <property type="entry name" value="DDE_Tnp_1"/>
    <property type="match status" value="1"/>
</dbReference>
<organism evidence="2 3">
    <name type="scientific">Flagellimonas abyssi</name>
    <dbReference type="NCBI Taxonomy" id="2864871"/>
    <lineage>
        <taxon>Bacteria</taxon>
        <taxon>Pseudomonadati</taxon>
        <taxon>Bacteroidota</taxon>
        <taxon>Flavobacteriia</taxon>
        <taxon>Flavobacteriales</taxon>
        <taxon>Flavobacteriaceae</taxon>
        <taxon>Flagellimonas</taxon>
    </lineage>
</organism>
<evidence type="ECO:0000313" key="3">
    <source>
        <dbReference type="Proteomes" id="UP001196136"/>
    </source>
</evidence>
<evidence type="ECO:0000313" key="2">
    <source>
        <dbReference type="EMBL" id="MBW8202115.1"/>
    </source>
</evidence>
<gene>
    <name evidence="2" type="ORF">K1F36_20035</name>
</gene>
<dbReference type="Proteomes" id="UP001196136">
    <property type="component" value="Unassembled WGS sequence"/>
</dbReference>
<dbReference type="InterPro" id="IPR002559">
    <property type="entry name" value="Transposase_11"/>
</dbReference>
<sequence length="106" mass="12216">PLAMSEPVSGNHNDLFDIEVQFEVVTATLDRADIKTEGLFLNADAGFDSKDFRSACARRDINANICFNKRNGRVDDRDEYFDQDLYDQRYAVERTNAWIDSFRSLL</sequence>
<evidence type="ECO:0000259" key="1">
    <source>
        <dbReference type="Pfam" id="PF01609"/>
    </source>
</evidence>
<keyword evidence="3" id="KW-1185">Reference proteome</keyword>
<feature type="non-terminal residue" evidence="2">
    <location>
        <position position="106"/>
    </location>
</feature>
<proteinExistence type="predicted"/>
<feature type="non-terminal residue" evidence="2">
    <location>
        <position position="1"/>
    </location>
</feature>
<name>A0ABS7EX68_9FLAO</name>
<dbReference type="RefSeq" id="WP_335341955.1">
    <property type="nucleotide sequence ID" value="NZ_JAHZSV010000109.1"/>
</dbReference>
<dbReference type="EMBL" id="JAHZSV010000109">
    <property type="protein sequence ID" value="MBW8202115.1"/>
    <property type="molecule type" value="Genomic_DNA"/>
</dbReference>
<reference evidence="2 3" key="1">
    <citation type="submission" date="2021-08" db="EMBL/GenBank/DDBJ databases">
        <title>Muricauda profundi sp. nov., a marine bacterium isolated from deep seawater of the Mariana Trench.</title>
        <authorList>
            <person name="Wei Y."/>
        </authorList>
    </citation>
    <scope>NUCLEOTIDE SEQUENCE [LARGE SCALE GENOMIC DNA]</scope>
    <source>
        <strain evidence="2 3">W52</strain>
    </source>
</reference>
<comment type="caution">
    <text evidence="2">The sequence shown here is derived from an EMBL/GenBank/DDBJ whole genome shotgun (WGS) entry which is preliminary data.</text>
</comment>
<accession>A0ABS7EX68</accession>